<dbReference type="EMBL" id="JAHRIQ010040870">
    <property type="protein sequence ID" value="MEQ2234711.1"/>
    <property type="molecule type" value="Genomic_DNA"/>
</dbReference>
<gene>
    <name evidence="1" type="ORF">ILYODFUR_034272</name>
</gene>
<reference evidence="1 2" key="1">
    <citation type="submission" date="2021-06" db="EMBL/GenBank/DDBJ databases">
        <authorList>
            <person name="Palmer J.M."/>
        </authorList>
    </citation>
    <scope>NUCLEOTIDE SEQUENCE [LARGE SCALE GENOMIC DNA]</scope>
    <source>
        <strain evidence="2">if_2019</strain>
        <tissue evidence="1">Muscle</tissue>
    </source>
</reference>
<comment type="caution">
    <text evidence="1">The sequence shown here is derived from an EMBL/GenBank/DDBJ whole genome shotgun (WGS) entry which is preliminary data.</text>
</comment>
<name>A0ABV0TRU6_9TELE</name>
<accession>A0ABV0TRU6</accession>
<proteinExistence type="predicted"/>
<protein>
    <submittedName>
        <fullName evidence="1">Uncharacterized protein</fullName>
    </submittedName>
</protein>
<evidence type="ECO:0000313" key="2">
    <source>
        <dbReference type="Proteomes" id="UP001482620"/>
    </source>
</evidence>
<keyword evidence="2" id="KW-1185">Reference proteome</keyword>
<sequence length="113" mass="12723">MSDNATKVVNETSQAGVFEAQSVPLSKCCISLTAKGMMFFIQTCQEKTSIKCKQAKRYMNQLSDLMQSMDNISFANSPLSKLITSFEEATQMHESFLSLDLPEGEIDRQTKYF</sequence>
<dbReference type="Proteomes" id="UP001482620">
    <property type="component" value="Unassembled WGS sequence"/>
</dbReference>
<evidence type="ECO:0000313" key="1">
    <source>
        <dbReference type="EMBL" id="MEQ2234711.1"/>
    </source>
</evidence>
<organism evidence="1 2">
    <name type="scientific">Ilyodon furcidens</name>
    <name type="common">goldbreast splitfin</name>
    <dbReference type="NCBI Taxonomy" id="33524"/>
    <lineage>
        <taxon>Eukaryota</taxon>
        <taxon>Metazoa</taxon>
        <taxon>Chordata</taxon>
        <taxon>Craniata</taxon>
        <taxon>Vertebrata</taxon>
        <taxon>Euteleostomi</taxon>
        <taxon>Actinopterygii</taxon>
        <taxon>Neopterygii</taxon>
        <taxon>Teleostei</taxon>
        <taxon>Neoteleostei</taxon>
        <taxon>Acanthomorphata</taxon>
        <taxon>Ovalentaria</taxon>
        <taxon>Atherinomorphae</taxon>
        <taxon>Cyprinodontiformes</taxon>
        <taxon>Goodeidae</taxon>
        <taxon>Ilyodon</taxon>
    </lineage>
</organism>